<accession>A0A512LB84</accession>
<dbReference type="RefSeq" id="WP_147074336.1">
    <property type="nucleotide sequence ID" value="NZ_AP021884.1"/>
</dbReference>
<evidence type="ECO:0000256" key="1">
    <source>
        <dbReference type="SAM" id="MobiDB-lite"/>
    </source>
</evidence>
<comment type="caution">
    <text evidence="3">The sequence shown here is derived from an EMBL/GenBank/DDBJ whole genome shotgun (WGS) entry which is preliminary data.</text>
</comment>
<feature type="region of interest" description="Disordered" evidence="1">
    <location>
        <begin position="94"/>
        <end position="113"/>
    </location>
</feature>
<organism evidence="3 4">
    <name type="scientific">Sulfuriferula plumbiphila</name>
    <dbReference type="NCBI Taxonomy" id="171865"/>
    <lineage>
        <taxon>Bacteria</taxon>
        <taxon>Pseudomonadati</taxon>
        <taxon>Pseudomonadota</taxon>
        <taxon>Betaproteobacteria</taxon>
        <taxon>Nitrosomonadales</taxon>
        <taxon>Sulfuricellaceae</taxon>
        <taxon>Sulfuriferula</taxon>
    </lineage>
</organism>
<keyword evidence="4" id="KW-1185">Reference proteome</keyword>
<dbReference type="InterPro" id="IPR014121">
    <property type="entry name" value="TraN_Ftype"/>
</dbReference>
<keyword evidence="2" id="KW-0732">Signal</keyword>
<feature type="signal peptide" evidence="2">
    <location>
        <begin position="1"/>
        <end position="22"/>
    </location>
</feature>
<protein>
    <recommendedName>
        <fullName evidence="5">Conjugal transfer protein TraN</fullName>
    </recommendedName>
</protein>
<reference evidence="3 4" key="1">
    <citation type="submission" date="2019-07" db="EMBL/GenBank/DDBJ databases">
        <title>Whole genome shotgun sequence of Thiobacillus plumbophilus NBRC 107929.</title>
        <authorList>
            <person name="Hosoyama A."/>
            <person name="Uohara A."/>
            <person name="Ohji S."/>
            <person name="Ichikawa N."/>
        </authorList>
    </citation>
    <scope>NUCLEOTIDE SEQUENCE [LARGE SCALE GENOMIC DNA]</scope>
    <source>
        <strain evidence="3 4">NBRC 107929</strain>
    </source>
</reference>
<evidence type="ECO:0000313" key="4">
    <source>
        <dbReference type="Proteomes" id="UP000321337"/>
    </source>
</evidence>
<name>A0A512LB84_9PROT</name>
<proteinExistence type="predicted"/>
<dbReference type="AlphaFoldDB" id="A0A512LB84"/>
<dbReference type="EMBL" id="BKAD01000029">
    <property type="protein sequence ID" value="GEP31401.1"/>
    <property type="molecule type" value="Genomic_DNA"/>
</dbReference>
<gene>
    <name evidence="3" type="ORF">TPL01_25390</name>
</gene>
<dbReference type="NCBIfam" id="NF009012">
    <property type="entry name" value="PRK12355.2-1"/>
    <property type="match status" value="1"/>
</dbReference>
<dbReference type="Pfam" id="PF06986">
    <property type="entry name" value="F_T4SS_TraN"/>
    <property type="match status" value="2"/>
</dbReference>
<evidence type="ECO:0000313" key="3">
    <source>
        <dbReference type="EMBL" id="GEP31401.1"/>
    </source>
</evidence>
<dbReference type="OrthoDB" id="5297981at2"/>
<dbReference type="Proteomes" id="UP000321337">
    <property type="component" value="Unassembled WGS sequence"/>
</dbReference>
<sequence>MRKLITWFTLICFVTTQTGAVAGPFDEGIAAGQAANPLIRGNIDAPSASTTVPDYTTTPPESAYYGQTNLASQADARLASCATMPNDPVCQAQRGAVSSANTPRPAVSPYDPSVAGARDIARNPSSVLGSLSAYYTGCSTSDITTPSGTTTKICNRYAGVGNYSCRRDLSVEVNLVPSCAEGTWFAQGVADRNGADHMYAQAQCRIRADGKQHFRFYAAGGMGACIGWQALDLPTAPSTEASFVIDLSPHWQGHCWSPFKVVVMPGSGCVSGNCNYNFQFGTPVYACPSGNVRGDQLTGLGGSDAPGPADQCFTLSPPDIWGSCAGGAQGATDQNGSFQCALASGAVTLIGASGWSIPLSFTQPTMNHTETDVWDDKCPVLGAGGRCTATLADRCVDGPSTKNIGGRAVTRACWSYERGLSCTSGAPVNECAPLASAGCAPTGSVCKQMNAATGVCEVYQDTYSCPTSPETTTTASNCPANVFCLGSSCFNTSYTNDADFARSMSMMEAAREAGVYLDTNNMQVFKGEANSCRDRLLKNCCYSDSAGAGMTNQSLFGVGSRLVYDVLMNAENREFLYQGVSALLTSGGFSGSFTTYGVTVAVNGTALPAGSVVLASEGNIVVAVDPWTLAIAVVIYIVMSMTSCNEEEGKLAMKEGAGLCHSIGTYCSSCIRILGHCVSCIEHTTGKCCFNSRLSRIVNEQGRTQVGKGWGSGESPDCSGFTIAQLQSLDFAAMDLSEFYASIVPNLPNVNAIQSNNAGRISNCYYGQGRCQ</sequence>
<evidence type="ECO:0000256" key="2">
    <source>
        <dbReference type="SAM" id="SignalP"/>
    </source>
</evidence>
<evidence type="ECO:0008006" key="5">
    <source>
        <dbReference type="Google" id="ProtNLM"/>
    </source>
</evidence>
<feature type="chain" id="PRO_5021809337" description="Conjugal transfer protein TraN" evidence="2">
    <location>
        <begin position="23"/>
        <end position="772"/>
    </location>
</feature>